<protein>
    <submittedName>
        <fullName evidence="7">2-succinyl-5-enolpyruvyl-6-hydroxy-3-cyclohexene-1-carboxylate synthase</fullName>
    </submittedName>
</protein>
<keyword evidence="5" id="KW-0464">Manganese</keyword>
<feature type="domain" description="Thiamine pyrophosphate enzyme N-terminal TPP-binding" evidence="6">
    <location>
        <begin position="10"/>
        <end position="122"/>
    </location>
</feature>
<sequence>MSTYYTNDRTTQIVLYLLKAHGIRKVIVSPGTTNVTLVASMQIDPYFELYSAVDERSAAYMACGLAYESGEPVVLSCTEATASRNYFPGLTEAYYRKLPVLAITGCHGSNDIGHLRPQVIDRSEQPVDTVKMSISLGKCKSQDDEWFVNVQTNKALLELTRNGGGPVHINLSYSGSSFLTRNLPSTRVIKRYSQFENVPPLPIGRIAIFVGSHKKWSDDELNAIDSFCANHNAVVFCDKTSGYLGKYRIDYALIAAQSSYTPHTNNPDLLIHIGEVSGDTYTQGSLKPQSVWRVSEDGEVRDTFKRLKNVFSMPEKIFFTLYKDVNPNNTDEYLNACKKEYESIVSQAPNVEFSNVWIAQTLIGKLPKQSILHLSIFNSFRSWNFAPTRSDIQTICNVGGFGIDGTLSTLLGASIANPDILHFAVIGDLAFFYDMNSLGNRYVSNNIRILLINNGRGTEFRNYDHPCVLFGEEADSYMAAAGHFGYKSTTLVKNYALSLGFKYLTASTKEDFLNMYEQFTDSNNREAPMILEAFTDSKDESNAVYAYRHIIKECVLEIKNKAKRIVKDIIKR</sequence>
<dbReference type="EMBL" id="QRUD01000060">
    <property type="protein sequence ID" value="RGR34930.1"/>
    <property type="molecule type" value="Genomic_DNA"/>
</dbReference>
<evidence type="ECO:0000313" key="7">
    <source>
        <dbReference type="EMBL" id="RGR34930.1"/>
    </source>
</evidence>
<dbReference type="GO" id="GO:0030976">
    <property type="term" value="F:thiamine pyrophosphate binding"/>
    <property type="evidence" value="ECO:0007669"/>
    <property type="project" value="InterPro"/>
</dbReference>
<dbReference type="RefSeq" id="WP_007853068.1">
    <property type="nucleotide sequence ID" value="NZ_CAXSSN010000042.1"/>
</dbReference>
<keyword evidence="1" id="KW-0808">Transferase</keyword>
<dbReference type="AlphaFoldDB" id="A0A395UMR8"/>
<dbReference type="GO" id="GO:0046872">
    <property type="term" value="F:metal ion binding"/>
    <property type="evidence" value="ECO:0007669"/>
    <property type="project" value="UniProtKB-KW"/>
</dbReference>
<evidence type="ECO:0000256" key="5">
    <source>
        <dbReference type="ARBA" id="ARBA00023211"/>
    </source>
</evidence>
<accession>A0A395UMR8</accession>
<reference evidence="7 8" key="1">
    <citation type="submission" date="2018-08" db="EMBL/GenBank/DDBJ databases">
        <title>A genome reference for cultivated species of the human gut microbiota.</title>
        <authorList>
            <person name="Zou Y."/>
            <person name="Xue W."/>
            <person name="Luo G."/>
        </authorList>
    </citation>
    <scope>NUCLEOTIDE SEQUENCE [LARGE SCALE GENOMIC DNA]</scope>
    <source>
        <strain evidence="7 8">AF25-30LB</strain>
    </source>
</reference>
<evidence type="ECO:0000256" key="4">
    <source>
        <dbReference type="ARBA" id="ARBA00023052"/>
    </source>
</evidence>
<organism evidence="7 8">
    <name type="scientific">Phocaeicola vulgatus</name>
    <name type="common">Bacteroides vulgatus</name>
    <dbReference type="NCBI Taxonomy" id="821"/>
    <lineage>
        <taxon>Bacteria</taxon>
        <taxon>Pseudomonadati</taxon>
        <taxon>Bacteroidota</taxon>
        <taxon>Bacteroidia</taxon>
        <taxon>Bacteroidales</taxon>
        <taxon>Bacteroidaceae</taxon>
        <taxon>Phocaeicola</taxon>
    </lineage>
</organism>
<dbReference type="SUPFAM" id="SSF52518">
    <property type="entry name" value="Thiamin diphosphate-binding fold (THDP-binding)"/>
    <property type="match status" value="2"/>
</dbReference>
<dbReference type="InterPro" id="IPR004433">
    <property type="entry name" value="MenaQ_synth_MenD"/>
</dbReference>
<dbReference type="PANTHER" id="PTHR42916:SF1">
    <property type="entry name" value="PROTEIN PHYLLO, CHLOROPLASTIC"/>
    <property type="match status" value="1"/>
</dbReference>
<dbReference type="GO" id="GO:0009234">
    <property type="term" value="P:menaquinone biosynthetic process"/>
    <property type="evidence" value="ECO:0007669"/>
    <property type="project" value="InterPro"/>
</dbReference>
<evidence type="ECO:0000313" key="8">
    <source>
        <dbReference type="Proteomes" id="UP000266497"/>
    </source>
</evidence>
<dbReference type="PIRSF" id="PIRSF004983">
    <property type="entry name" value="MenD"/>
    <property type="match status" value="1"/>
</dbReference>
<keyword evidence="2" id="KW-0479">Metal-binding</keyword>
<dbReference type="GO" id="GO:0070204">
    <property type="term" value="F:2-succinyl-5-enolpyruvyl-6-hydroxy-3-cyclohexene-1-carboxylic-acid synthase activity"/>
    <property type="evidence" value="ECO:0007669"/>
    <property type="project" value="InterPro"/>
</dbReference>
<name>A0A395UMR8_PHOVU</name>
<evidence type="ECO:0000259" key="6">
    <source>
        <dbReference type="Pfam" id="PF02776"/>
    </source>
</evidence>
<evidence type="ECO:0000256" key="3">
    <source>
        <dbReference type="ARBA" id="ARBA00022842"/>
    </source>
</evidence>
<evidence type="ECO:0000256" key="1">
    <source>
        <dbReference type="ARBA" id="ARBA00022679"/>
    </source>
</evidence>
<dbReference type="InterPro" id="IPR012001">
    <property type="entry name" value="Thiamin_PyroP_enz_TPP-bd_dom"/>
</dbReference>
<dbReference type="Gene3D" id="3.40.50.1220">
    <property type="entry name" value="TPP-binding domain"/>
    <property type="match status" value="1"/>
</dbReference>
<dbReference type="Pfam" id="PF02776">
    <property type="entry name" value="TPP_enzyme_N"/>
    <property type="match status" value="1"/>
</dbReference>
<dbReference type="InterPro" id="IPR029061">
    <property type="entry name" value="THDP-binding"/>
</dbReference>
<dbReference type="Proteomes" id="UP000266497">
    <property type="component" value="Unassembled WGS sequence"/>
</dbReference>
<evidence type="ECO:0000256" key="2">
    <source>
        <dbReference type="ARBA" id="ARBA00022723"/>
    </source>
</evidence>
<dbReference type="PANTHER" id="PTHR42916">
    <property type="entry name" value="2-SUCCINYL-5-ENOLPYRUVYL-6-HYDROXY-3-CYCLOHEXENE-1-CARBOXYLATE SYNTHASE"/>
    <property type="match status" value="1"/>
</dbReference>
<keyword evidence="3" id="KW-0460">Magnesium</keyword>
<comment type="caution">
    <text evidence="7">The sequence shown here is derived from an EMBL/GenBank/DDBJ whole genome shotgun (WGS) entry which is preliminary data.</text>
</comment>
<dbReference type="CDD" id="cd07037">
    <property type="entry name" value="TPP_PYR_MenD"/>
    <property type="match status" value="1"/>
</dbReference>
<gene>
    <name evidence="7" type="ORF">DWY53_17675</name>
</gene>
<proteinExistence type="predicted"/>
<keyword evidence="4" id="KW-0786">Thiamine pyrophosphate</keyword>
<dbReference type="Gene3D" id="3.40.50.970">
    <property type="match status" value="2"/>
</dbReference>